<feature type="region of interest" description="Disordered" evidence="4">
    <location>
        <begin position="299"/>
        <end position="347"/>
    </location>
</feature>
<dbReference type="AlphaFoldDB" id="A0A437K7H1"/>
<dbReference type="Proteomes" id="UP000288024">
    <property type="component" value="Unassembled WGS sequence"/>
</dbReference>
<name>A0A437K7H1_9BACI</name>
<dbReference type="GeneID" id="87619067"/>
<sequence>MMNKLSEIMADLFAKMGDMFAEPFKKIPTLHNLIYGGDEKLAFLTFTEKEITNVYVPGMNMFIAVAVCVILISIVIAGMKISASGINPSNRTYIIDYFKELTIVALLFANIYAIYSLLFLTNQSIVNLFNSESDLLNLKDTIEITASNGVLGMLAIQLIKIGLGVWAYFYYTMRKFTLMLLLILGPLMLALYLIPKTRGMTIGWAKELIGTVFVQSVHAACYYIMSKMTTTTNGVEGVILMMVFIPVTESVRALLGLGGQMNDRLSKTAAMMGGSALMGMYGAAKGAMDGVSVGDALKKLRGGRGNSEKSGEKSNSEKEGEGTGTSDLKSTLGGNTGTDTGTTPKAERMLKGGEILSRGGKAVFGAAGTLIGSPMGPMGSMVGSTVGFNAGGAIGGLAGRAGTGAAQLLGSQVKKGVKAGWDKGKGVMKAESKADEKTANSVADSLTSDWAETNEADFKKDFQERFPDAHESSVEAAWNDAKAAKKDYFLNEARNNIAGIKGNEGKNARASDLIKQSSANLTKKWANDTNNKKNFDTKFNQENKLPANATPKQKQEHNNKRAAAWKQEVNAKQMEIESAAKEVASEMGNGSDYGLSFISRAGFNENLADKLSGGFSLDKANEVSNKLANEWAPKLKEDFMDKYDQKYALPKNASVEQKQTHENNKEVAWKNNLGQQKNKIAKILKRGSKAVASGKGSSTNIGQQLAIEIGNELGIPEVSPLSQKLSNQIVETMGNITPNREKALSNKSISSADSVKSATSSVKGSSLYSGKEVNIPYLRDQLAGVKVNEARNAYVNNSSLPKEQAVAKFNSGKAQTVYENARQSLPRSIPLDNKIIQNKIGRMATAVGAGVGTGALVGAANLSGLTAIKGVSDFMADTKLGQGVKKGGAHAYTTFKTEMSNLQSVSGATHPVQRVSSAAVQAVTQGAKTGFATAKNHIADNVEGKQAGFKNVIAYASGMVGGVAGYQKGANYAASNNRNMKAFGLKGLNPYNNAVQKQTSEIADISHLAQTVIGPDGQQTIANGAIQMVTTNGETLLQVRDKTGQTQSVSRMASGHSGLRKGQKVYQDLTVQNGSLVPTSNSYQYDSGGSKVSAPPIHVNPNKLVANRNTPKNPRVIKEVQSYNQQVDSGQYYIKNAMSEMDDIRMVIDRNRSYMVGQKDGQDYRISPYGSGDARLTVNEVIETKCEVNNRKLVPTTYKKNDVKTENYTTSLKPNDLMNFEPPNKRILMRKQAEQYRNKAFTGSLRGL</sequence>
<dbReference type="GO" id="GO:0030255">
    <property type="term" value="P:protein secretion by the type IV secretion system"/>
    <property type="evidence" value="ECO:0007669"/>
    <property type="project" value="InterPro"/>
</dbReference>
<feature type="transmembrane region" description="Helical" evidence="5">
    <location>
        <begin position="61"/>
        <end position="83"/>
    </location>
</feature>
<feature type="compositionally biased region" description="Low complexity" evidence="4">
    <location>
        <begin position="331"/>
        <end position="343"/>
    </location>
</feature>
<comment type="caution">
    <text evidence="6">The sequence shown here is derived from an EMBL/GenBank/DDBJ whole genome shotgun (WGS) entry which is preliminary data.</text>
</comment>
<dbReference type="InterPro" id="IPR007688">
    <property type="entry name" value="Conjugal_tfr_TrbL/VirB6"/>
</dbReference>
<evidence type="ECO:0000313" key="7">
    <source>
        <dbReference type="Proteomes" id="UP000288024"/>
    </source>
</evidence>
<gene>
    <name evidence="6" type="ORF">EM808_19850</name>
</gene>
<accession>A0A437K7H1</accession>
<dbReference type="RefSeq" id="WP_127739995.1">
    <property type="nucleotide sequence ID" value="NZ_CAJCKN010000005.1"/>
</dbReference>
<reference evidence="6 7" key="1">
    <citation type="submission" date="2019-01" db="EMBL/GenBank/DDBJ databases">
        <title>Bacillus sp. M5HDSG1-1, whole genome shotgun sequence.</title>
        <authorList>
            <person name="Tuo L."/>
        </authorList>
    </citation>
    <scope>NUCLEOTIDE SEQUENCE [LARGE SCALE GENOMIC DNA]</scope>
    <source>
        <strain evidence="6 7">M5HDSG1-1</strain>
    </source>
</reference>
<evidence type="ECO:0000256" key="4">
    <source>
        <dbReference type="SAM" id="MobiDB-lite"/>
    </source>
</evidence>
<dbReference type="EMBL" id="RZTZ01000009">
    <property type="protein sequence ID" value="RVT59549.1"/>
    <property type="molecule type" value="Genomic_DNA"/>
</dbReference>
<keyword evidence="7" id="KW-1185">Reference proteome</keyword>
<evidence type="ECO:0000256" key="3">
    <source>
        <dbReference type="ARBA" id="ARBA00023136"/>
    </source>
</evidence>
<proteinExistence type="predicted"/>
<evidence type="ECO:0000256" key="5">
    <source>
        <dbReference type="SAM" id="Phobius"/>
    </source>
</evidence>
<feature type="transmembrane region" description="Helical" evidence="5">
    <location>
        <begin position="176"/>
        <end position="195"/>
    </location>
</feature>
<organism evidence="6 7">
    <name type="scientific">Niallia taxi</name>
    <dbReference type="NCBI Taxonomy" id="2499688"/>
    <lineage>
        <taxon>Bacteria</taxon>
        <taxon>Bacillati</taxon>
        <taxon>Bacillota</taxon>
        <taxon>Bacilli</taxon>
        <taxon>Bacillales</taxon>
        <taxon>Bacillaceae</taxon>
        <taxon>Niallia</taxon>
    </lineage>
</organism>
<protein>
    <submittedName>
        <fullName evidence="6">Uncharacterized protein</fullName>
    </submittedName>
</protein>
<keyword evidence="2 5" id="KW-1133">Transmembrane helix</keyword>
<evidence type="ECO:0000256" key="1">
    <source>
        <dbReference type="ARBA" id="ARBA00022692"/>
    </source>
</evidence>
<feature type="transmembrane region" description="Helical" evidence="5">
    <location>
        <begin position="103"/>
        <end position="129"/>
    </location>
</feature>
<feature type="compositionally biased region" description="Basic and acidic residues" evidence="4">
    <location>
        <begin position="306"/>
        <end position="321"/>
    </location>
</feature>
<dbReference type="Pfam" id="PF04610">
    <property type="entry name" value="TrbL"/>
    <property type="match status" value="1"/>
</dbReference>
<evidence type="ECO:0000313" key="6">
    <source>
        <dbReference type="EMBL" id="RVT59549.1"/>
    </source>
</evidence>
<evidence type="ECO:0000256" key="2">
    <source>
        <dbReference type="ARBA" id="ARBA00022989"/>
    </source>
</evidence>
<feature type="transmembrane region" description="Helical" evidence="5">
    <location>
        <begin position="150"/>
        <end position="170"/>
    </location>
</feature>
<keyword evidence="3 5" id="KW-0472">Membrane</keyword>
<keyword evidence="1 5" id="KW-0812">Transmembrane</keyword>